<organism evidence="1">
    <name type="scientific">Notodromas monacha</name>
    <dbReference type="NCBI Taxonomy" id="399045"/>
    <lineage>
        <taxon>Eukaryota</taxon>
        <taxon>Metazoa</taxon>
        <taxon>Ecdysozoa</taxon>
        <taxon>Arthropoda</taxon>
        <taxon>Crustacea</taxon>
        <taxon>Oligostraca</taxon>
        <taxon>Ostracoda</taxon>
        <taxon>Podocopa</taxon>
        <taxon>Podocopida</taxon>
        <taxon>Cypridocopina</taxon>
        <taxon>Cypridoidea</taxon>
        <taxon>Cyprididae</taxon>
        <taxon>Notodromas</taxon>
    </lineage>
</organism>
<keyword evidence="2" id="KW-1185">Reference proteome</keyword>
<dbReference type="OrthoDB" id="5797993at2759"/>
<evidence type="ECO:0000313" key="2">
    <source>
        <dbReference type="Proteomes" id="UP000678499"/>
    </source>
</evidence>
<dbReference type="EMBL" id="OA887933">
    <property type="protein sequence ID" value="CAD7283700.1"/>
    <property type="molecule type" value="Genomic_DNA"/>
</dbReference>
<reference evidence="1" key="1">
    <citation type="submission" date="2020-11" db="EMBL/GenBank/DDBJ databases">
        <authorList>
            <person name="Tran Van P."/>
        </authorList>
    </citation>
    <scope>NUCLEOTIDE SEQUENCE</scope>
</reference>
<dbReference type="AlphaFoldDB" id="A0A7R9BY24"/>
<accession>A0A7R9BY24</accession>
<dbReference type="EMBL" id="CAJPEX010005896">
    <property type="protein sequence ID" value="CAG0923852.1"/>
    <property type="molecule type" value="Genomic_DNA"/>
</dbReference>
<evidence type="ECO:0000313" key="1">
    <source>
        <dbReference type="EMBL" id="CAD7283700.1"/>
    </source>
</evidence>
<gene>
    <name evidence="1" type="ORF">NMOB1V02_LOCUS11313</name>
</gene>
<dbReference type="Proteomes" id="UP000678499">
    <property type="component" value="Unassembled WGS sequence"/>
</dbReference>
<sequence>MQESRACTLIAVALACRIIEQHVMVKDVWSLSNNMATLEALFLAMIDGNALHRRLHQQRLLPLDHTLSIPSAISAISLERPLVTERFFAQILDLEIDASQKLQDALEHCLTWFQNQFPLPHRPNNLGMIWIVDKRSMLLLYQTFTGMVTLFDSHRHSSWGAAIAQVPVCRLPELCDWYCEQALLFFGSRPSLSEISCVVSVEDFNYSDCAYLLDEKLLGKSAARLGKLCDSFLVHEGQTMKRRRRTRSANF</sequence>
<name>A0A7R9BY24_9CRUS</name>
<protein>
    <submittedName>
        <fullName evidence="1">Uncharacterized protein</fullName>
    </submittedName>
</protein>
<dbReference type="PROSITE" id="PS51257">
    <property type="entry name" value="PROKAR_LIPOPROTEIN"/>
    <property type="match status" value="1"/>
</dbReference>
<proteinExistence type="predicted"/>